<reference evidence="1 2" key="1">
    <citation type="submission" date="2020-08" db="EMBL/GenBank/DDBJ databases">
        <title>Genomic Encyclopedia of Type Strains, Phase IV (KMG-V): Genome sequencing to study the core and pangenomes of soil and plant-associated prokaryotes.</title>
        <authorList>
            <person name="Whitman W."/>
        </authorList>
    </citation>
    <scope>NUCLEOTIDE SEQUENCE [LARGE SCALE GENOMIC DNA]</scope>
    <source>
        <strain evidence="1 2">M8UP14</strain>
    </source>
</reference>
<dbReference type="AlphaFoldDB" id="A0A7W7ZFB0"/>
<evidence type="ECO:0000313" key="2">
    <source>
        <dbReference type="Proteomes" id="UP000540989"/>
    </source>
</evidence>
<accession>A0A7W7ZFB0</accession>
<dbReference type="RefSeq" id="WP_184219341.1">
    <property type="nucleotide sequence ID" value="NZ_JACHIP010000005.1"/>
</dbReference>
<dbReference type="EMBL" id="JACHIP010000005">
    <property type="protein sequence ID" value="MBB5058854.1"/>
    <property type="molecule type" value="Genomic_DNA"/>
</dbReference>
<organism evidence="1 2">
    <name type="scientific">Granulicella aggregans</name>
    <dbReference type="NCBI Taxonomy" id="474949"/>
    <lineage>
        <taxon>Bacteria</taxon>
        <taxon>Pseudomonadati</taxon>
        <taxon>Acidobacteriota</taxon>
        <taxon>Terriglobia</taxon>
        <taxon>Terriglobales</taxon>
        <taxon>Acidobacteriaceae</taxon>
        <taxon>Granulicella</taxon>
    </lineage>
</organism>
<comment type="caution">
    <text evidence="1">The sequence shown here is derived from an EMBL/GenBank/DDBJ whole genome shotgun (WGS) entry which is preliminary data.</text>
</comment>
<gene>
    <name evidence="1" type="ORF">HDF16_003577</name>
</gene>
<dbReference type="Proteomes" id="UP000540989">
    <property type="component" value="Unassembled WGS sequence"/>
</dbReference>
<name>A0A7W7ZFB0_9BACT</name>
<evidence type="ECO:0000313" key="1">
    <source>
        <dbReference type="EMBL" id="MBB5058854.1"/>
    </source>
</evidence>
<protein>
    <submittedName>
        <fullName evidence="1">IS30 family transposase</fullName>
    </submittedName>
</protein>
<proteinExistence type="predicted"/>
<sequence>MLLIDEVPSEADLRVLPDNWGSDVIIGKGNRSEVGAPGERTTLFVELVRLGNAKAPNFAARFSTLLNGVDSQMPQSLTREPRWHTTKSLPPQWRRGLLRPSTLHGIAGSAKT</sequence>
<keyword evidence="2" id="KW-1185">Reference proteome</keyword>